<reference evidence="10" key="1">
    <citation type="journal article" date="2019" name="Int. J. Syst. Evol. Microbiol.">
        <title>The Global Catalogue of Microorganisms (GCM) 10K type strain sequencing project: providing services to taxonomists for standard genome sequencing and annotation.</title>
        <authorList>
            <consortium name="The Broad Institute Genomics Platform"/>
            <consortium name="The Broad Institute Genome Sequencing Center for Infectious Disease"/>
            <person name="Wu L."/>
            <person name="Ma J."/>
        </authorList>
    </citation>
    <scope>NUCLEOTIDE SEQUENCE [LARGE SCALE GENOMIC DNA]</scope>
    <source>
        <strain evidence="10">CCUG 57263</strain>
    </source>
</reference>
<dbReference type="Pfam" id="PF07690">
    <property type="entry name" value="MFS_1"/>
    <property type="match status" value="1"/>
</dbReference>
<feature type="transmembrane region" description="Helical" evidence="7">
    <location>
        <begin position="192"/>
        <end position="211"/>
    </location>
</feature>
<accession>A0ABW3DEL0</accession>
<feature type="transmembrane region" description="Helical" evidence="7">
    <location>
        <begin position="98"/>
        <end position="119"/>
    </location>
</feature>
<evidence type="ECO:0000259" key="8">
    <source>
        <dbReference type="PROSITE" id="PS50850"/>
    </source>
</evidence>
<dbReference type="NCBIfam" id="TIGR00711">
    <property type="entry name" value="efflux_EmrB"/>
    <property type="match status" value="1"/>
</dbReference>
<evidence type="ECO:0000256" key="6">
    <source>
        <dbReference type="ARBA" id="ARBA00023136"/>
    </source>
</evidence>
<keyword evidence="6 7" id="KW-0472">Membrane</keyword>
<evidence type="ECO:0000313" key="10">
    <source>
        <dbReference type="Proteomes" id="UP001597120"/>
    </source>
</evidence>
<dbReference type="InterPro" id="IPR004638">
    <property type="entry name" value="EmrB-like"/>
</dbReference>
<dbReference type="PANTHER" id="PTHR23501">
    <property type="entry name" value="MAJOR FACILITATOR SUPERFAMILY"/>
    <property type="match status" value="1"/>
</dbReference>
<dbReference type="RefSeq" id="WP_379291155.1">
    <property type="nucleotide sequence ID" value="NZ_JBHTIU010000094.1"/>
</dbReference>
<dbReference type="PROSITE" id="PS50850">
    <property type="entry name" value="MFS"/>
    <property type="match status" value="1"/>
</dbReference>
<evidence type="ECO:0000313" key="9">
    <source>
        <dbReference type="EMBL" id="MFD0871928.1"/>
    </source>
</evidence>
<feature type="transmembrane region" description="Helical" evidence="7">
    <location>
        <begin position="457"/>
        <end position="483"/>
    </location>
</feature>
<keyword evidence="4 7" id="KW-0812">Transmembrane</keyword>
<feature type="transmembrane region" description="Helical" evidence="7">
    <location>
        <begin position="223"/>
        <end position="242"/>
    </location>
</feature>
<protein>
    <submittedName>
        <fullName evidence="9">MDR family MFS transporter</fullName>
    </submittedName>
</protein>
<evidence type="ECO:0000256" key="7">
    <source>
        <dbReference type="SAM" id="Phobius"/>
    </source>
</evidence>
<comment type="caution">
    <text evidence="9">The sequence shown here is derived from an EMBL/GenBank/DDBJ whole genome shotgun (WGS) entry which is preliminary data.</text>
</comment>
<evidence type="ECO:0000256" key="1">
    <source>
        <dbReference type="ARBA" id="ARBA00004651"/>
    </source>
</evidence>
<dbReference type="InterPro" id="IPR036259">
    <property type="entry name" value="MFS_trans_sf"/>
</dbReference>
<dbReference type="PANTHER" id="PTHR23501:SF191">
    <property type="entry name" value="VACUOLAR BASIC AMINO ACID TRANSPORTER 4"/>
    <property type="match status" value="1"/>
</dbReference>
<dbReference type="CDD" id="cd17502">
    <property type="entry name" value="MFS_Azr1_MDR_like"/>
    <property type="match status" value="1"/>
</dbReference>
<dbReference type="SUPFAM" id="SSF103473">
    <property type="entry name" value="MFS general substrate transporter"/>
    <property type="match status" value="1"/>
</dbReference>
<sequence>MQTNTRLVMASLMILTFLTAIEGTVVSTAMPKIVSDLQGIQLMNWVFSIYLLLSAITVPVFGKLSDLFGRKRIFFAGTLIFLLGSALCGISQTMGQLIVFRAVQGIGAGAVIPIASIIIGDIFPVEQRSKMIGLLGMMWGVSGLLGPLVGGFFVDQISWHWIFFFNLPFGLAAMLILALSFKEKFEKTTKNIDYWGAAVFAASMFALLYALQRGGEDHQWTSPTVLVLFAAFIVLMLLFIYIESRVKDPMIPLKLFRVRVITLANIVAFLVSAILIGVTVYLPMWVQGVLGYSATRSGFVLTPMSLVWTFGSFLCGKLLVKRGVRFTSLAGYSLILIITLWLSLLQMDSPQFQLYLITAIQGMGFGLILTMSTVSVQSAVDWSMRGVATSSNVFFRSLGQTVGAALLGTYFNARLMTAINEKRVQGEAVDLDSLNNLINPQQAGDISEAVRQSLREVLVFGVHHVFVALFVIAIAGFLASFLLPRRVAEPEPAQEH</sequence>
<evidence type="ECO:0000256" key="3">
    <source>
        <dbReference type="ARBA" id="ARBA00022475"/>
    </source>
</evidence>
<feature type="transmembrane region" description="Helical" evidence="7">
    <location>
        <begin position="326"/>
        <end position="346"/>
    </location>
</feature>
<evidence type="ECO:0000256" key="2">
    <source>
        <dbReference type="ARBA" id="ARBA00022448"/>
    </source>
</evidence>
<feature type="transmembrane region" description="Helical" evidence="7">
    <location>
        <begin position="159"/>
        <end position="180"/>
    </location>
</feature>
<comment type="subcellular location">
    <subcellularLocation>
        <location evidence="1">Cell membrane</location>
        <topology evidence="1">Multi-pass membrane protein</topology>
    </subcellularLocation>
</comment>
<name>A0ABW3DEL0_9BACL</name>
<evidence type="ECO:0000256" key="4">
    <source>
        <dbReference type="ARBA" id="ARBA00022692"/>
    </source>
</evidence>
<organism evidence="9 10">
    <name type="scientific">Paenibacillus residui</name>
    <dbReference type="NCBI Taxonomy" id="629724"/>
    <lineage>
        <taxon>Bacteria</taxon>
        <taxon>Bacillati</taxon>
        <taxon>Bacillota</taxon>
        <taxon>Bacilli</taxon>
        <taxon>Bacillales</taxon>
        <taxon>Paenibacillaceae</taxon>
        <taxon>Paenibacillus</taxon>
    </lineage>
</organism>
<keyword evidence="2" id="KW-0813">Transport</keyword>
<dbReference type="InterPro" id="IPR020846">
    <property type="entry name" value="MFS_dom"/>
</dbReference>
<feature type="transmembrane region" description="Helical" evidence="7">
    <location>
        <begin position="298"/>
        <end position="319"/>
    </location>
</feature>
<keyword evidence="3" id="KW-1003">Cell membrane</keyword>
<gene>
    <name evidence="9" type="ORF">ACFQ03_22625</name>
</gene>
<feature type="transmembrane region" description="Helical" evidence="7">
    <location>
        <begin position="73"/>
        <end position="92"/>
    </location>
</feature>
<feature type="transmembrane region" description="Helical" evidence="7">
    <location>
        <begin position="42"/>
        <end position="61"/>
    </location>
</feature>
<feature type="transmembrane region" description="Helical" evidence="7">
    <location>
        <begin position="131"/>
        <end position="153"/>
    </location>
</feature>
<feature type="transmembrane region" description="Helical" evidence="7">
    <location>
        <begin position="352"/>
        <end position="376"/>
    </location>
</feature>
<keyword evidence="5 7" id="KW-1133">Transmembrane helix</keyword>
<feature type="domain" description="Major facilitator superfamily (MFS) profile" evidence="8">
    <location>
        <begin position="8"/>
        <end position="488"/>
    </location>
</feature>
<dbReference type="Gene3D" id="1.20.1720.10">
    <property type="entry name" value="Multidrug resistance protein D"/>
    <property type="match status" value="1"/>
</dbReference>
<dbReference type="Proteomes" id="UP001597120">
    <property type="component" value="Unassembled WGS sequence"/>
</dbReference>
<evidence type="ECO:0000256" key="5">
    <source>
        <dbReference type="ARBA" id="ARBA00022989"/>
    </source>
</evidence>
<dbReference type="EMBL" id="JBHTIU010000094">
    <property type="protein sequence ID" value="MFD0871928.1"/>
    <property type="molecule type" value="Genomic_DNA"/>
</dbReference>
<dbReference type="InterPro" id="IPR011701">
    <property type="entry name" value="MFS"/>
</dbReference>
<proteinExistence type="predicted"/>
<keyword evidence="10" id="KW-1185">Reference proteome</keyword>
<dbReference type="Gene3D" id="1.20.1250.20">
    <property type="entry name" value="MFS general substrate transporter like domains"/>
    <property type="match status" value="1"/>
</dbReference>
<feature type="transmembrane region" description="Helical" evidence="7">
    <location>
        <begin position="263"/>
        <end position="286"/>
    </location>
</feature>
<dbReference type="PRINTS" id="PR01036">
    <property type="entry name" value="TCRTETB"/>
</dbReference>